<feature type="domain" description="Aldehyde dehydrogenase" evidence="4">
    <location>
        <begin position="28"/>
        <end position="493"/>
    </location>
</feature>
<dbReference type="InterPro" id="IPR016161">
    <property type="entry name" value="Ald_DH/histidinol_DH"/>
</dbReference>
<proteinExistence type="inferred from homology"/>
<sequence length="505" mass="53642">MNRTMHSTTLRVPESLNREYRILIGGEWKGSQSGEFFTIHDPFSREDWGKVPLCGPAEADQAVTAARRAFDEGEWPKLPPAGRAKVLRKFADLIRENADELALMQTLENGKLLKETRGGIDFLAQQCEYSGALAETVQGATINTGIPNLFTYTLRQPLGVVAAITPWNSPLGLLGFKLFPALAAGCTVVVKPSEFTPASTLRLLELSEAAGIPTGVVNVVTGMGDVGAALVDHPGVDKIVFTGATQTGAKIAAAAGQRLVPTSLELGGKSPNIVFSDADLKQAVHGVLGGIFVASGQTCVAGSRVLVEKSIYDDFLDRMAQVTAGLKLGDPLDPETQLGPIANQPQFEKIIKSIASGHEAGFRLLAGGGAPSADPALGSGLFIEPTIFGDVDNASSLATEEIFGPVASVIPFEGVDEALAIGNDTRFGLASGVWTQNMSRAQRVIRDLRAGTVWVNTYRAAHHYVPFAGHKQSGLGRELGVEAVEEFTEIKSVWHDFGSPQLFGR</sequence>
<dbReference type="InterPro" id="IPR016163">
    <property type="entry name" value="Ald_DH_C"/>
</dbReference>
<evidence type="ECO:0000313" key="5">
    <source>
        <dbReference type="EMBL" id="MCG2621121.1"/>
    </source>
</evidence>
<feature type="active site" evidence="2">
    <location>
        <position position="265"/>
    </location>
</feature>
<dbReference type="RefSeq" id="WP_237818228.1">
    <property type="nucleotide sequence ID" value="NZ_JAKLTQ010000002.1"/>
</dbReference>
<keyword evidence="6" id="KW-1185">Reference proteome</keyword>
<dbReference type="CDD" id="cd07114">
    <property type="entry name" value="ALDH_DhaS"/>
    <property type="match status" value="1"/>
</dbReference>
<dbReference type="PROSITE" id="PS00070">
    <property type="entry name" value="ALDEHYDE_DEHYDR_CYS"/>
    <property type="match status" value="1"/>
</dbReference>
<dbReference type="Gene3D" id="3.40.605.10">
    <property type="entry name" value="Aldehyde Dehydrogenase, Chain A, domain 1"/>
    <property type="match status" value="1"/>
</dbReference>
<dbReference type="SUPFAM" id="SSF53720">
    <property type="entry name" value="ALDH-like"/>
    <property type="match status" value="1"/>
</dbReference>
<organism evidence="5 6">
    <name type="scientific">Arthrobacter hankyongi</name>
    <dbReference type="NCBI Taxonomy" id="2904801"/>
    <lineage>
        <taxon>Bacteria</taxon>
        <taxon>Bacillati</taxon>
        <taxon>Actinomycetota</taxon>
        <taxon>Actinomycetes</taxon>
        <taxon>Micrococcales</taxon>
        <taxon>Micrococcaceae</taxon>
        <taxon>Arthrobacter</taxon>
    </lineage>
</organism>
<dbReference type="InterPro" id="IPR016162">
    <property type="entry name" value="Ald_DH_N"/>
</dbReference>
<accession>A0ABS9L367</accession>
<comment type="caution">
    <text evidence="5">The sequence shown here is derived from an EMBL/GenBank/DDBJ whole genome shotgun (WGS) entry which is preliminary data.</text>
</comment>
<evidence type="ECO:0000256" key="1">
    <source>
        <dbReference type="ARBA" id="ARBA00023002"/>
    </source>
</evidence>
<dbReference type="EMBL" id="JAKLTQ010000002">
    <property type="protein sequence ID" value="MCG2621121.1"/>
    <property type="molecule type" value="Genomic_DNA"/>
</dbReference>
<evidence type="ECO:0000256" key="3">
    <source>
        <dbReference type="RuleBase" id="RU003345"/>
    </source>
</evidence>
<keyword evidence="1 3" id="KW-0560">Oxidoreductase</keyword>
<evidence type="ECO:0000313" key="6">
    <source>
        <dbReference type="Proteomes" id="UP001165368"/>
    </source>
</evidence>
<dbReference type="Proteomes" id="UP001165368">
    <property type="component" value="Unassembled WGS sequence"/>
</dbReference>
<dbReference type="InterPro" id="IPR015590">
    <property type="entry name" value="Aldehyde_DH_dom"/>
</dbReference>
<protein>
    <submittedName>
        <fullName evidence="5">Aldehyde dehydrogenase</fullName>
    </submittedName>
</protein>
<evidence type="ECO:0000259" key="4">
    <source>
        <dbReference type="Pfam" id="PF00171"/>
    </source>
</evidence>
<dbReference type="Gene3D" id="3.40.309.10">
    <property type="entry name" value="Aldehyde Dehydrogenase, Chain A, domain 2"/>
    <property type="match status" value="1"/>
</dbReference>
<reference evidence="5" key="1">
    <citation type="submission" date="2022-01" db="EMBL/GenBank/DDBJ databases">
        <authorList>
            <person name="Jo J.-H."/>
            <person name="Im W.-T."/>
        </authorList>
    </citation>
    <scope>NUCLEOTIDE SEQUENCE</scope>
    <source>
        <strain evidence="5">I2-34</strain>
    </source>
</reference>
<dbReference type="PANTHER" id="PTHR11699">
    <property type="entry name" value="ALDEHYDE DEHYDROGENASE-RELATED"/>
    <property type="match status" value="1"/>
</dbReference>
<dbReference type="InterPro" id="IPR029510">
    <property type="entry name" value="Ald_DH_CS_GLU"/>
</dbReference>
<comment type="similarity">
    <text evidence="3">Belongs to the aldehyde dehydrogenase family.</text>
</comment>
<dbReference type="PROSITE" id="PS00687">
    <property type="entry name" value="ALDEHYDE_DEHYDR_GLU"/>
    <property type="match status" value="1"/>
</dbReference>
<dbReference type="Pfam" id="PF00171">
    <property type="entry name" value="Aldedh"/>
    <property type="match status" value="1"/>
</dbReference>
<name>A0ABS9L367_9MICC</name>
<gene>
    <name evidence="5" type="ORF">LVY72_04240</name>
</gene>
<dbReference type="InterPro" id="IPR016160">
    <property type="entry name" value="Ald_DH_CS_CYS"/>
</dbReference>
<evidence type="ECO:0000256" key="2">
    <source>
        <dbReference type="PROSITE-ProRule" id="PRU10007"/>
    </source>
</evidence>